<evidence type="ECO:0000256" key="1">
    <source>
        <dbReference type="ARBA" id="ARBA00004377"/>
    </source>
</evidence>
<keyword evidence="5" id="KW-0997">Cell inner membrane</keyword>
<dbReference type="Pfam" id="PF12019">
    <property type="entry name" value="GspH"/>
    <property type="match status" value="1"/>
</dbReference>
<keyword evidence="8 11" id="KW-0472">Membrane</keyword>
<dbReference type="InterPro" id="IPR012902">
    <property type="entry name" value="N_methyl_site"/>
</dbReference>
<dbReference type="GO" id="GO:0005886">
    <property type="term" value="C:plasma membrane"/>
    <property type="evidence" value="ECO:0007669"/>
    <property type="project" value="UniProtKB-SubCell"/>
</dbReference>
<evidence type="ECO:0000256" key="10">
    <source>
        <dbReference type="ARBA" id="ARBA00030775"/>
    </source>
</evidence>
<evidence type="ECO:0000256" key="11">
    <source>
        <dbReference type="SAM" id="Phobius"/>
    </source>
</evidence>
<keyword evidence="7 11" id="KW-1133">Transmembrane helix</keyword>
<dbReference type="Gene3D" id="3.55.40.10">
    <property type="entry name" value="minor pseudopilin epsh domain"/>
    <property type="match status" value="1"/>
</dbReference>
<gene>
    <name evidence="13" type="primary">gspH</name>
    <name evidence="13" type="ORF">CYR55_21585</name>
</gene>
<keyword evidence="14" id="KW-1185">Reference proteome</keyword>
<keyword evidence="6 11" id="KW-0812">Transmembrane</keyword>
<dbReference type="GO" id="GO:0015627">
    <property type="term" value="C:type II protein secretion system complex"/>
    <property type="evidence" value="ECO:0007669"/>
    <property type="project" value="InterPro"/>
</dbReference>
<evidence type="ECO:0000256" key="5">
    <source>
        <dbReference type="ARBA" id="ARBA00022519"/>
    </source>
</evidence>
<feature type="transmembrane region" description="Helical" evidence="11">
    <location>
        <begin position="7"/>
        <end position="29"/>
    </location>
</feature>
<dbReference type="PRINTS" id="PR00885">
    <property type="entry name" value="BCTERIALGSPH"/>
</dbReference>
<dbReference type="InterPro" id="IPR002416">
    <property type="entry name" value="T2SS_protein-GspH"/>
</dbReference>
<comment type="subcellular location">
    <subcellularLocation>
        <location evidence="1">Cell inner membrane</location>
        <topology evidence="1">Single-pass membrane protein</topology>
    </subcellularLocation>
</comment>
<dbReference type="NCBIfam" id="TIGR01708">
    <property type="entry name" value="typeII_sec_gspH"/>
    <property type="match status" value="1"/>
</dbReference>
<dbReference type="Pfam" id="PF07963">
    <property type="entry name" value="N_methyl"/>
    <property type="match status" value="1"/>
</dbReference>
<comment type="caution">
    <text evidence="13">The sequence shown here is derived from an EMBL/GenBank/DDBJ whole genome shotgun (WGS) entry which is preliminary data.</text>
</comment>
<dbReference type="OrthoDB" id="6076129at2"/>
<evidence type="ECO:0000256" key="4">
    <source>
        <dbReference type="ARBA" id="ARBA00022481"/>
    </source>
</evidence>
<evidence type="ECO:0000256" key="3">
    <source>
        <dbReference type="ARBA" id="ARBA00022475"/>
    </source>
</evidence>
<accession>A0A2N5DVD8</accession>
<dbReference type="PROSITE" id="PS00409">
    <property type="entry name" value="PROKAR_NTER_METHYL"/>
    <property type="match status" value="1"/>
</dbReference>
<reference evidence="13 14" key="1">
    <citation type="submission" date="2017-12" db="EMBL/GenBank/DDBJ databases">
        <title>Characterization of six clinical isolates of Enterochimera gen. nov., a novel genus of the Yersiniaciae family and the three species Enterochimera arupensis sp. nov., Enterochimera coloradensis sp. nov, and Enterochimera californica sp. nov.</title>
        <authorList>
            <person name="Rossi A."/>
            <person name="Fisher M."/>
        </authorList>
    </citation>
    <scope>NUCLEOTIDE SEQUENCE [LARGE SCALE GENOMIC DNA]</scope>
    <source>
        <strain evidence="14">2015-Iso6</strain>
    </source>
</reference>
<dbReference type="InterPro" id="IPR045584">
    <property type="entry name" value="Pilin-like"/>
</dbReference>
<dbReference type="InterPro" id="IPR022346">
    <property type="entry name" value="T2SS_GspH"/>
</dbReference>
<dbReference type="NCBIfam" id="TIGR02532">
    <property type="entry name" value="IV_pilin_GFxxxE"/>
    <property type="match status" value="1"/>
</dbReference>
<evidence type="ECO:0000256" key="9">
    <source>
        <dbReference type="ARBA" id="ARBA00025772"/>
    </source>
</evidence>
<dbReference type="SUPFAM" id="SSF54523">
    <property type="entry name" value="Pili subunits"/>
    <property type="match status" value="1"/>
</dbReference>
<dbReference type="InterPro" id="IPR049875">
    <property type="entry name" value="TypeII_GspH"/>
</dbReference>
<evidence type="ECO:0000313" key="13">
    <source>
        <dbReference type="EMBL" id="PLR30994.1"/>
    </source>
</evidence>
<dbReference type="EMBL" id="PJZF01000028">
    <property type="protein sequence ID" value="PLR30994.1"/>
    <property type="molecule type" value="Genomic_DNA"/>
</dbReference>
<proteinExistence type="inferred from homology"/>
<evidence type="ECO:0000256" key="2">
    <source>
        <dbReference type="ARBA" id="ARBA00021549"/>
    </source>
</evidence>
<sequence length="173" mass="19031">MKLERQAGFTLLEIMLVLMIMAGGAVVVMSSTGSVEERRQSSEAGRLVALMEYAADHATMTGTPVGLQVTDSDYLFMTPQQRNTTPVIWRWVPFSKGALPGHAQSFSPAWQIELFINGDAVETRGTPQIIFYPDGAITAFQLRITDRATTRPLLTLTCNGLWPVTVLNEAQMP</sequence>
<dbReference type="Proteomes" id="UP000234240">
    <property type="component" value="Unassembled WGS sequence"/>
</dbReference>
<feature type="domain" description="General secretion pathway GspH" evidence="12">
    <location>
        <begin position="43"/>
        <end position="151"/>
    </location>
</feature>
<comment type="similarity">
    <text evidence="9">Belongs to the GSP H family.</text>
</comment>
<evidence type="ECO:0000313" key="14">
    <source>
        <dbReference type="Proteomes" id="UP000234240"/>
    </source>
</evidence>
<dbReference type="GO" id="GO:0015628">
    <property type="term" value="P:protein secretion by the type II secretion system"/>
    <property type="evidence" value="ECO:0007669"/>
    <property type="project" value="InterPro"/>
</dbReference>
<protein>
    <recommendedName>
        <fullName evidence="2">Type II secretion system protein H</fullName>
    </recommendedName>
    <alternativeName>
        <fullName evidence="10">General secretion pathway protein H</fullName>
    </alternativeName>
</protein>
<evidence type="ECO:0000256" key="6">
    <source>
        <dbReference type="ARBA" id="ARBA00022692"/>
    </source>
</evidence>
<organism evidence="13 14">
    <name type="scientific">Chimaeribacter californicus</name>
    <dbReference type="NCBI Taxonomy" id="2060067"/>
    <lineage>
        <taxon>Bacteria</taxon>
        <taxon>Pseudomonadati</taxon>
        <taxon>Pseudomonadota</taxon>
        <taxon>Gammaproteobacteria</taxon>
        <taxon>Enterobacterales</taxon>
        <taxon>Yersiniaceae</taxon>
        <taxon>Chimaeribacter</taxon>
    </lineage>
</organism>
<keyword evidence="4" id="KW-0488">Methylation</keyword>
<keyword evidence="3" id="KW-1003">Cell membrane</keyword>
<evidence type="ECO:0000259" key="12">
    <source>
        <dbReference type="Pfam" id="PF12019"/>
    </source>
</evidence>
<name>A0A2N5DVD8_9GAMM</name>
<dbReference type="RefSeq" id="WP_101818378.1">
    <property type="nucleotide sequence ID" value="NZ_PJZF01000028.1"/>
</dbReference>
<dbReference type="AlphaFoldDB" id="A0A2N5DVD8"/>
<evidence type="ECO:0000256" key="7">
    <source>
        <dbReference type="ARBA" id="ARBA00022989"/>
    </source>
</evidence>
<evidence type="ECO:0000256" key="8">
    <source>
        <dbReference type="ARBA" id="ARBA00023136"/>
    </source>
</evidence>